<dbReference type="NCBIfam" id="NF040582">
    <property type="entry name" value="STY4528_fam"/>
    <property type="match status" value="1"/>
</dbReference>
<accession>A0A894T6X5</accession>
<dbReference type="EMBL" id="MW030510">
    <property type="protein sequence ID" value="QRX38395.1"/>
    <property type="molecule type" value="Genomic_DNA"/>
</dbReference>
<reference evidence="1" key="1">
    <citation type="journal article" name="Vet. Microbiol.">
        <title>Identification of mcr-1 and a novel chloramphenicol resistance gene catT on an integrative and conjugative element in an Actinobacillus strain of swine origin.</title>
        <authorList>
            <person name="Gao Y."/>
            <person name="Xia L."/>
            <person name="Pan R."/>
            <person name="Xuan H."/>
            <person name="Guo H."/>
            <person name="Song Q."/>
            <person name="Wei J."/>
            <person name="Shao D."/>
            <person name="Liu K."/>
            <person name="Li Z."/>
            <person name="Qiu Y."/>
            <person name="Ma Z."/>
            <person name="Li B."/>
        </authorList>
    </citation>
    <scope>NUCLEOTIDE SEQUENCE</scope>
    <source>
        <strain evidence="1">GY-402</strain>
    </source>
</reference>
<organism evidence="1">
    <name type="scientific">Actinobacillus sp</name>
    <dbReference type="NCBI Taxonomy" id="41114"/>
    <lineage>
        <taxon>Bacteria</taxon>
        <taxon>Pseudomonadati</taxon>
        <taxon>Pseudomonadota</taxon>
        <taxon>Gammaproteobacteria</taxon>
        <taxon>Pasteurellales</taxon>
        <taxon>Pasteurellaceae</taxon>
        <taxon>Actinobacillus</taxon>
    </lineage>
</organism>
<sequence length="423" mass="48501">MNKQIINIQTEVARKKLIEKVEQKNELEKNLFQGLLYVGNRHETVPLRLLTDQYLTPRAKTAWQLIKLNAYQFQGSVFPSYEELSLWLSDRAFQGKTVSRKVVSQTLLILRLTRWLTLCETVRNAHGQVLGNVYIMNDEPLSLTDAIQLNSDYLRIVEKAALHKDPLVRDIASAIITRILEHKDQLWHFISHIGVIKERYKHHKDSVVIEKTATELPENIAIAVQETQEKLLSSDMELSKYNRELGETSVNPQSSNMELCHQHEANPLILGLVPYRNYVEVHSTSTKSTNIKYSTSTGDDSHLNDLDGFQLSALEKNSILSALQPFDDDTRKAILFEAKERISKGDIKKPAAYLFKIVQRAIVGEFKPYLINKAQQAENKQHYDKYPSRATKYLPNTVHSPSEAERNQSLEIIRHLSQSMKSS</sequence>
<dbReference type="AlphaFoldDB" id="A0A894T6X5"/>
<name>A0A894T6X5_9PAST</name>
<protein>
    <submittedName>
        <fullName evidence="1">Uncharacterized protein</fullName>
    </submittedName>
</protein>
<dbReference type="InterPro" id="IPR047749">
    <property type="entry name" value="STY4528-like"/>
</dbReference>
<proteinExistence type="predicted"/>
<evidence type="ECO:0000313" key="1">
    <source>
        <dbReference type="EMBL" id="QRX38395.1"/>
    </source>
</evidence>